<dbReference type="AlphaFoldDB" id="A0AAN8MXB7"/>
<dbReference type="SUPFAM" id="SSF53167">
    <property type="entry name" value="Purine and uridine phosphorylases"/>
    <property type="match status" value="1"/>
</dbReference>
<dbReference type="PANTHER" id="PTHR46082:SF11">
    <property type="entry name" value="AAA+ ATPASE DOMAIN-CONTAINING PROTEIN-RELATED"/>
    <property type="match status" value="1"/>
</dbReference>
<dbReference type="PANTHER" id="PTHR46082">
    <property type="entry name" value="ATP/GTP-BINDING PROTEIN-RELATED"/>
    <property type="match status" value="1"/>
</dbReference>
<keyword evidence="1" id="KW-0472">Membrane</keyword>
<reference evidence="3 4" key="1">
    <citation type="submission" date="2019-10" db="EMBL/GenBank/DDBJ databases">
        <authorList>
            <person name="Palmer J.M."/>
        </authorList>
    </citation>
    <scope>NUCLEOTIDE SEQUENCE [LARGE SCALE GENOMIC DNA]</scope>
    <source>
        <strain evidence="3 4">TWF718</strain>
    </source>
</reference>
<dbReference type="GO" id="GO:0009116">
    <property type="term" value="P:nucleoside metabolic process"/>
    <property type="evidence" value="ECO:0007669"/>
    <property type="project" value="InterPro"/>
</dbReference>
<sequence>MRVQLDRPLTREDFTVGWICALDIELAAALAVLDEKIPQPPFGKTEGDTNKYHFGRIKNRYIVVACLPAGCHGAATASVVAAYMMISFPAIRKHGFGLLVGVGGGVPTPGGHKGHDIRLGDVVVGMKVDNSPCIVPYDMGTAMEGGGFLPEAVLSTSPTILLSVLSTIDSKNQTTFGKGLRDRARQIGENDTRFQYPQSPDHLFQANYFHNAPHSSARTKMNNCNQCDLTKRVPRPAKTSDHPSIHYGPIASGNLTMQDGVKRDMIAARTGALCFEMEAAGLMNHFPCLVVRGISNYADGHRNKSWQPYASLMAALYAREILSTVH</sequence>
<comment type="caution">
    <text evidence="3">The sequence shown here is derived from an EMBL/GenBank/DDBJ whole genome shotgun (WGS) entry which is preliminary data.</text>
</comment>
<keyword evidence="1" id="KW-1133">Transmembrane helix</keyword>
<keyword evidence="4" id="KW-1185">Reference proteome</keyword>
<dbReference type="Proteomes" id="UP001313282">
    <property type="component" value="Unassembled WGS sequence"/>
</dbReference>
<gene>
    <name evidence="3" type="ORF">TWF718_006739</name>
</gene>
<dbReference type="Pfam" id="PF01048">
    <property type="entry name" value="PNP_UDP_1"/>
    <property type="match status" value="1"/>
</dbReference>
<dbReference type="InterPro" id="IPR000845">
    <property type="entry name" value="Nucleoside_phosphorylase_d"/>
</dbReference>
<evidence type="ECO:0000313" key="4">
    <source>
        <dbReference type="Proteomes" id="UP001313282"/>
    </source>
</evidence>
<name>A0AAN8MXB7_9PEZI</name>
<dbReference type="InterPro" id="IPR053137">
    <property type="entry name" value="NLR-like"/>
</dbReference>
<dbReference type="GO" id="GO:0003824">
    <property type="term" value="F:catalytic activity"/>
    <property type="evidence" value="ECO:0007669"/>
    <property type="project" value="InterPro"/>
</dbReference>
<dbReference type="EMBL" id="JAVHNR010000004">
    <property type="protein sequence ID" value="KAK6344783.1"/>
    <property type="molecule type" value="Genomic_DNA"/>
</dbReference>
<evidence type="ECO:0000256" key="1">
    <source>
        <dbReference type="SAM" id="Phobius"/>
    </source>
</evidence>
<evidence type="ECO:0000259" key="2">
    <source>
        <dbReference type="Pfam" id="PF01048"/>
    </source>
</evidence>
<protein>
    <recommendedName>
        <fullName evidence="2">Nucleoside phosphorylase domain-containing protein</fullName>
    </recommendedName>
</protein>
<proteinExistence type="predicted"/>
<accession>A0AAN8MXB7</accession>
<feature type="domain" description="Nucleoside phosphorylase" evidence="2">
    <location>
        <begin position="16"/>
        <end position="305"/>
    </location>
</feature>
<dbReference type="Gene3D" id="3.40.50.1580">
    <property type="entry name" value="Nucleoside phosphorylase domain"/>
    <property type="match status" value="1"/>
</dbReference>
<feature type="transmembrane region" description="Helical" evidence="1">
    <location>
        <begin position="61"/>
        <end position="86"/>
    </location>
</feature>
<evidence type="ECO:0000313" key="3">
    <source>
        <dbReference type="EMBL" id="KAK6344783.1"/>
    </source>
</evidence>
<organism evidence="3 4">
    <name type="scientific">Orbilia javanica</name>
    <dbReference type="NCBI Taxonomy" id="47235"/>
    <lineage>
        <taxon>Eukaryota</taxon>
        <taxon>Fungi</taxon>
        <taxon>Dikarya</taxon>
        <taxon>Ascomycota</taxon>
        <taxon>Pezizomycotina</taxon>
        <taxon>Orbiliomycetes</taxon>
        <taxon>Orbiliales</taxon>
        <taxon>Orbiliaceae</taxon>
        <taxon>Orbilia</taxon>
    </lineage>
</organism>
<dbReference type="InterPro" id="IPR035994">
    <property type="entry name" value="Nucleoside_phosphorylase_sf"/>
</dbReference>
<keyword evidence="1" id="KW-0812">Transmembrane</keyword>